<gene>
    <name evidence="1" type="ordered locus">Solca_0177</name>
</gene>
<dbReference type="RefSeq" id="WP_014678555.1">
    <property type="nucleotide sequence ID" value="NC_017770.1"/>
</dbReference>
<dbReference type="AlphaFoldDB" id="H8KXN1"/>
<dbReference type="InterPro" id="IPR007358">
    <property type="entry name" value="Nucleoid_associated_NdpA"/>
</dbReference>
<dbReference type="STRING" id="929556.Solca_0177"/>
<dbReference type="OrthoDB" id="9153118at2"/>
<dbReference type="GO" id="GO:0009295">
    <property type="term" value="C:nucleoid"/>
    <property type="evidence" value="ECO:0007669"/>
    <property type="project" value="InterPro"/>
</dbReference>
<dbReference type="Pfam" id="PF04245">
    <property type="entry name" value="NA37"/>
    <property type="match status" value="1"/>
</dbReference>
<dbReference type="EMBL" id="CP003349">
    <property type="protein sequence ID" value="AFD05327.1"/>
    <property type="molecule type" value="Genomic_DNA"/>
</dbReference>
<accession>H8KXN1</accession>
<dbReference type="HOGENOM" id="CLU_068639_0_0_10"/>
<organism evidence="1 2">
    <name type="scientific">Solitalea canadensis (strain ATCC 29591 / DSM 3403 / JCM 21819 / LMG 8368 / NBRC 15130 / NCIMB 12057 / USAM 9D)</name>
    <name type="common">Flexibacter canadensis</name>
    <dbReference type="NCBI Taxonomy" id="929556"/>
    <lineage>
        <taxon>Bacteria</taxon>
        <taxon>Pseudomonadati</taxon>
        <taxon>Bacteroidota</taxon>
        <taxon>Sphingobacteriia</taxon>
        <taxon>Sphingobacteriales</taxon>
        <taxon>Sphingobacteriaceae</taxon>
        <taxon>Solitalea</taxon>
    </lineage>
</organism>
<evidence type="ECO:0000313" key="1">
    <source>
        <dbReference type="EMBL" id="AFD05327.1"/>
    </source>
</evidence>
<keyword evidence="2" id="KW-1185">Reference proteome</keyword>
<dbReference type="KEGG" id="scn:Solca_0177"/>
<dbReference type="Proteomes" id="UP000007590">
    <property type="component" value="Chromosome"/>
</dbReference>
<proteinExistence type="predicted"/>
<dbReference type="eggNOG" id="COG3081">
    <property type="taxonomic scope" value="Bacteria"/>
</dbReference>
<reference evidence="1" key="1">
    <citation type="submission" date="2012-02" db="EMBL/GenBank/DDBJ databases">
        <title>The complete genome of Solitalea canadensis DSM 3403.</title>
        <authorList>
            <consortium name="US DOE Joint Genome Institute (JGI-PGF)"/>
            <person name="Lucas S."/>
            <person name="Copeland A."/>
            <person name="Lapidus A."/>
            <person name="Glavina del Rio T."/>
            <person name="Dalin E."/>
            <person name="Tice H."/>
            <person name="Bruce D."/>
            <person name="Goodwin L."/>
            <person name="Pitluck S."/>
            <person name="Peters L."/>
            <person name="Ovchinnikova G."/>
            <person name="Lu M."/>
            <person name="Kyrpides N."/>
            <person name="Mavromatis K."/>
            <person name="Ivanova N."/>
            <person name="Brettin T."/>
            <person name="Detter J.C."/>
            <person name="Han C."/>
            <person name="Larimer F."/>
            <person name="Land M."/>
            <person name="Hauser L."/>
            <person name="Markowitz V."/>
            <person name="Cheng J.-F."/>
            <person name="Hugenholtz P."/>
            <person name="Woyke T."/>
            <person name="Wu D."/>
            <person name="Spring S."/>
            <person name="Schroeder M."/>
            <person name="Kopitz M."/>
            <person name="Brambilla E."/>
            <person name="Klenk H.-P."/>
            <person name="Eisen J.A."/>
        </authorList>
    </citation>
    <scope>NUCLEOTIDE SEQUENCE</scope>
    <source>
        <strain evidence="1">DSM 3403</strain>
    </source>
</reference>
<evidence type="ECO:0008006" key="3">
    <source>
        <dbReference type="Google" id="ProtNLM"/>
    </source>
</evidence>
<evidence type="ECO:0000313" key="2">
    <source>
        <dbReference type="Proteomes" id="UP000007590"/>
    </source>
</evidence>
<name>H8KXN1_SOLCM</name>
<protein>
    <recommendedName>
        <fullName evidence="3">Nucleoid-associated protein</fullName>
    </recommendedName>
</protein>
<sequence>MIDFTSVKLNIATHYVGNKLRDEGIRISSGEVFITEDDTQKYLLKYFFSPFQGNEIFNFTNPTELSLNAVYTLIRRIFSNPDKFYENSVELAKHLYESSTHPKVNGGEFNICLLENTILDGVEALAIGLFKTEVKDIFLKFDPTKDNYSIKHDNGVNIGRLDKGCIVFDIDAENGYKVCIVDSNKANDTQYWKNDYLSIRPSSDDYHFTKNFLSITKDFVTKQLSEEFEVSKADQIDLLNRSVEYFKSHDKFEKESFEAEVFDNPEIIQSFRNFDEQYRESKNVDISDNFQISSQAVKKQSRVFKSVLKLDKNFDIHIHGNKDLIEKGVERDGRKYYKIYYDEEK</sequence>